<comment type="caution">
    <text evidence="2">The sequence shown here is derived from an EMBL/GenBank/DDBJ whole genome shotgun (WGS) entry which is preliminary data.</text>
</comment>
<dbReference type="Proteomes" id="UP001176961">
    <property type="component" value="Unassembled WGS sequence"/>
</dbReference>
<sequence>MLTVNVFNVTISTLSVFGLWLQGTHKEDLPKLPTNLTDTHRGLCSCPTDHLYDIRICPTDKKCLNATERVIYHVTPNGRCIAIINCLHPYVTRMQYSDGHFWDIDVPNETFKYYGVCKNGEWFDTSRRLLHVVCYNKVG</sequence>
<organism evidence="2 3">
    <name type="scientific">Cylicocyclus nassatus</name>
    <name type="common">Nematode worm</name>
    <dbReference type="NCBI Taxonomy" id="53992"/>
    <lineage>
        <taxon>Eukaryota</taxon>
        <taxon>Metazoa</taxon>
        <taxon>Ecdysozoa</taxon>
        <taxon>Nematoda</taxon>
        <taxon>Chromadorea</taxon>
        <taxon>Rhabditida</taxon>
        <taxon>Rhabditina</taxon>
        <taxon>Rhabditomorpha</taxon>
        <taxon>Strongyloidea</taxon>
        <taxon>Strongylidae</taxon>
        <taxon>Cylicocyclus</taxon>
    </lineage>
</organism>
<dbReference type="AlphaFoldDB" id="A0AA36GY59"/>
<feature type="signal peptide" evidence="1">
    <location>
        <begin position="1"/>
        <end position="26"/>
    </location>
</feature>
<keyword evidence="3" id="KW-1185">Reference proteome</keyword>
<evidence type="ECO:0000313" key="2">
    <source>
        <dbReference type="EMBL" id="CAJ0600311.1"/>
    </source>
</evidence>
<dbReference type="EMBL" id="CATQJL010000223">
    <property type="protein sequence ID" value="CAJ0600311.1"/>
    <property type="molecule type" value="Genomic_DNA"/>
</dbReference>
<protein>
    <submittedName>
        <fullName evidence="2">Uncharacterized protein</fullName>
    </submittedName>
</protein>
<evidence type="ECO:0000256" key="1">
    <source>
        <dbReference type="SAM" id="SignalP"/>
    </source>
</evidence>
<feature type="chain" id="PRO_5041383305" evidence="1">
    <location>
        <begin position="27"/>
        <end position="139"/>
    </location>
</feature>
<reference evidence="2" key="1">
    <citation type="submission" date="2023-07" db="EMBL/GenBank/DDBJ databases">
        <authorList>
            <consortium name="CYATHOMIX"/>
        </authorList>
    </citation>
    <scope>NUCLEOTIDE SEQUENCE</scope>
    <source>
        <strain evidence="2">N/A</strain>
    </source>
</reference>
<evidence type="ECO:0000313" key="3">
    <source>
        <dbReference type="Proteomes" id="UP001176961"/>
    </source>
</evidence>
<gene>
    <name evidence="2" type="ORF">CYNAS_LOCUS12294</name>
</gene>
<name>A0AA36GY59_CYLNA</name>
<keyword evidence="1" id="KW-0732">Signal</keyword>
<proteinExistence type="predicted"/>
<accession>A0AA36GY59</accession>